<gene>
    <name evidence="2" type="ORF">FHX49_000210</name>
</gene>
<protein>
    <submittedName>
        <fullName evidence="2">Ribosomal protein S18 acetylase RimI-like enzyme</fullName>
    </submittedName>
</protein>
<accession>A0A7W4V0U1</accession>
<organism evidence="2 3">
    <name type="scientific">Microbacterium endophyticum</name>
    <dbReference type="NCBI Taxonomy" id="1526412"/>
    <lineage>
        <taxon>Bacteria</taxon>
        <taxon>Bacillati</taxon>
        <taxon>Actinomycetota</taxon>
        <taxon>Actinomycetes</taxon>
        <taxon>Micrococcales</taxon>
        <taxon>Microbacteriaceae</taxon>
        <taxon>Microbacterium</taxon>
    </lineage>
</organism>
<dbReference type="Proteomes" id="UP000529310">
    <property type="component" value="Unassembled WGS sequence"/>
</dbReference>
<dbReference type="InterPro" id="IPR000182">
    <property type="entry name" value="GNAT_dom"/>
</dbReference>
<dbReference type="SUPFAM" id="SSF55729">
    <property type="entry name" value="Acyl-CoA N-acyltransferases (Nat)"/>
    <property type="match status" value="1"/>
</dbReference>
<proteinExistence type="predicted"/>
<dbReference type="PANTHER" id="PTHR42791:SF1">
    <property type="entry name" value="N-ACETYLTRANSFERASE DOMAIN-CONTAINING PROTEIN"/>
    <property type="match status" value="1"/>
</dbReference>
<name>A0A7W4V0U1_9MICO</name>
<dbReference type="GO" id="GO:0005840">
    <property type="term" value="C:ribosome"/>
    <property type="evidence" value="ECO:0007669"/>
    <property type="project" value="UniProtKB-KW"/>
</dbReference>
<keyword evidence="2" id="KW-0689">Ribosomal protein</keyword>
<dbReference type="EMBL" id="JACHWQ010000001">
    <property type="protein sequence ID" value="MBB2974669.1"/>
    <property type="molecule type" value="Genomic_DNA"/>
</dbReference>
<dbReference type="AlphaFoldDB" id="A0A7W4V0U1"/>
<dbReference type="InterPro" id="IPR052523">
    <property type="entry name" value="Trichothecene_AcTrans"/>
</dbReference>
<dbReference type="Gene3D" id="3.40.630.30">
    <property type="match status" value="1"/>
</dbReference>
<keyword evidence="2" id="KW-0687">Ribonucleoprotein</keyword>
<evidence type="ECO:0000313" key="2">
    <source>
        <dbReference type="EMBL" id="MBB2974669.1"/>
    </source>
</evidence>
<reference evidence="2 3" key="1">
    <citation type="submission" date="2020-08" db="EMBL/GenBank/DDBJ databases">
        <title>Sequencing the genomes of 1000 actinobacteria strains.</title>
        <authorList>
            <person name="Klenk H.-P."/>
        </authorList>
    </citation>
    <scope>NUCLEOTIDE SEQUENCE [LARGE SCALE GENOMIC DNA]</scope>
    <source>
        <strain evidence="2 3">DSM 27099</strain>
    </source>
</reference>
<dbReference type="GO" id="GO:0016747">
    <property type="term" value="F:acyltransferase activity, transferring groups other than amino-acyl groups"/>
    <property type="evidence" value="ECO:0007669"/>
    <property type="project" value="InterPro"/>
</dbReference>
<dbReference type="RefSeq" id="WP_165142583.1">
    <property type="nucleotide sequence ID" value="NZ_CP049255.1"/>
</dbReference>
<feature type="domain" description="N-acetyltransferase" evidence="1">
    <location>
        <begin position="2"/>
        <end position="198"/>
    </location>
</feature>
<dbReference type="Pfam" id="PF13508">
    <property type="entry name" value="Acetyltransf_7"/>
    <property type="match status" value="1"/>
</dbReference>
<dbReference type="InterPro" id="IPR016181">
    <property type="entry name" value="Acyl_CoA_acyltransferase"/>
</dbReference>
<evidence type="ECO:0000259" key="1">
    <source>
        <dbReference type="PROSITE" id="PS51186"/>
    </source>
</evidence>
<dbReference type="PROSITE" id="PS51186">
    <property type="entry name" value="GNAT"/>
    <property type="match status" value="1"/>
</dbReference>
<comment type="caution">
    <text evidence="2">The sequence shown here is derived from an EMBL/GenBank/DDBJ whole genome shotgun (WGS) entry which is preliminary data.</text>
</comment>
<dbReference type="PANTHER" id="PTHR42791">
    <property type="entry name" value="GNAT FAMILY ACETYLTRANSFERASE"/>
    <property type="match status" value="1"/>
</dbReference>
<keyword evidence="3" id="KW-1185">Reference proteome</keyword>
<evidence type="ECO:0000313" key="3">
    <source>
        <dbReference type="Proteomes" id="UP000529310"/>
    </source>
</evidence>
<sequence>MFTISPASPSDVSVVSRMLAATFSDETVMSTLIHGSHRQERFTELFAAILRSSALRTGRVDLARRQSDGMVLGAAIWEHPSQRASILAHLRELPTFVGALGWRGLRGAIQLKTTLARHRPAEPHWYLSQIGVSVEARGAGVGAALLESRLKSIDADAAPAYLESSNERNRSLYRRHGFEAVSLISGIKNAHPMAMWRPSHRKEKTEL</sequence>